<comment type="caution">
    <text evidence="3">The sequence shown here is derived from an EMBL/GenBank/DDBJ whole genome shotgun (WGS) entry which is preliminary data.</text>
</comment>
<feature type="region of interest" description="Disordered" evidence="2">
    <location>
        <begin position="261"/>
        <end position="296"/>
    </location>
</feature>
<keyword evidence="1" id="KW-0175">Coiled coil</keyword>
<dbReference type="Pfam" id="PF15558">
    <property type="entry name" value="DUF4659"/>
    <property type="match status" value="1"/>
</dbReference>
<dbReference type="PANTHER" id="PTHR33663:SF3">
    <property type="entry name" value="COILED-COIL DOMAIN-CONTAINING PROTEIN 185"/>
    <property type="match status" value="1"/>
</dbReference>
<evidence type="ECO:0000313" key="3">
    <source>
        <dbReference type="EMBL" id="KAI6651555.1"/>
    </source>
</evidence>
<evidence type="ECO:0000256" key="1">
    <source>
        <dbReference type="SAM" id="Coils"/>
    </source>
</evidence>
<gene>
    <name evidence="3" type="ORF">LOD99_5163</name>
</gene>
<dbReference type="Proteomes" id="UP001165289">
    <property type="component" value="Unassembled WGS sequence"/>
</dbReference>
<organism evidence="3 4">
    <name type="scientific">Oopsacas minuta</name>
    <dbReference type="NCBI Taxonomy" id="111878"/>
    <lineage>
        <taxon>Eukaryota</taxon>
        <taxon>Metazoa</taxon>
        <taxon>Porifera</taxon>
        <taxon>Hexactinellida</taxon>
        <taxon>Hexasterophora</taxon>
        <taxon>Lyssacinosida</taxon>
        <taxon>Leucopsacidae</taxon>
        <taxon>Oopsacas</taxon>
    </lineage>
</organism>
<name>A0AAV7JRW8_9METZ</name>
<feature type="compositionally biased region" description="Basic and acidic residues" evidence="2">
    <location>
        <begin position="130"/>
        <end position="140"/>
    </location>
</feature>
<protein>
    <submittedName>
        <fullName evidence="3">Coiled-coil domain-containing protein</fullName>
    </submittedName>
</protein>
<sequence>MSSIPNISLTNFLNEDCKDSRFVLTSPRSLQACKRVGVKPVDLLPRTLSQVMKDIYKHYETQEIYFLPTREHSEPVYETSTDACYAVWEELEKERCDRLELARRERDQIIIENYRNKKNKEQNSNLSLRRGKDDSTKFIRSDSSPNLQTSAGAVNAKPNARSLATRPISTREHRILSPDFSLTGTLMSRKGLVRIPEREKKGINTMLHQSVEEEYAQSLRHYWSSLWEKQRAQTVVDRTKREEIHQKNLASIRSAYELEENMSRRSREMDDRNRRNEKEKRMRESEDRHRAAMERRDRVKRQTLELSRSDRGVKKRLQEHRLRVSELKKQNDKHKLDTCLSESALKSEDNKQEYVLDKKQRAGYRNLVWEARSRLAQLHTRSAAERARELNKYKMEDKMGAAEIRQLTQRDSISSAYKAKREKECLKTFQQQLSLRQQEEGRDEWIQEQENKRREREGVAEVKLRDSLLTRTRSLNEKRRSRAESHQERISQVRENEFEWRRSVARELEGKEQRVSIRDKRRSLEARESKQIADMTELLRDTIKEQSGKKGFNEIVNSTELFHRLGNGPRGYQKNLSYSHLIS</sequence>
<evidence type="ECO:0000256" key="2">
    <source>
        <dbReference type="SAM" id="MobiDB-lite"/>
    </source>
</evidence>
<reference evidence="3 4" key="1">
    <citation type="journal article" date="2023" name="BMC Biol.">
        <title>The compact genome of the sponge Oopsacas minuta (Hexactinellida) is lacking key metazoan core genes.</title>
        <authorList>
            <person name="Santini S."/>
            <person name="Schenkelaars Q."/>
            <person name="Jourda C."/>
            <person name="Duchesne M."/>
            <person name="Belahbib H."/>
            <person name="Rocher C."/>
            <person name="Selva M."/>
            <person name="Riesgo A."/>
            <person name="Vervoort M."/>
            <person name="Leys S.P."/>
            <person name="Kodjabachian L."/>
            <person name="Le Bivic A."/>
            <person name="Borchiellini C."/>
            <person name="Claverie J.M."/>
            <person name="Renard E."/>
        </authorList>
    </citation>
    <scope>NUCLEOTIDE SEQUENCE [LARGE SCALE GENOMIC DNA]</scope>
    <source>
        <strain evidence="3">SPO-2</strain>
    </source>
</reference>
<feature type="region of interest" description="Disordered" evidence="2">
    <location>
        <begin position="121"/>
        <end position="160"/>
    </location>
</feature>
<dbReference type="InterPro" id="IPR029090">
    <property type="entry name" value="DUF4659"/>
</dbReference>
<feature type="coiled-coil region" evidence="1">
    <location>
        <begin position="435"/>
        <end position="496"/>
    </location>
</feature>
<proteinExistence type="predicted"/>
<keyword evidence="4" id="KW-1185">Reference proteome</keyword>
<dbReference type="EMBL" id="JAKMXF010000303">
    <property type="protein sequence ID" value="KAI6651555.1"/>
    <property type="molecule type" value="Genomic_DNA"/>
</dbReference>
<dbReference type="AlphaFoldDB" id="A0AAV7JRW8"/>
<evidence type="ECO:0000313" key="4">
    <source>
        <dbReference type="Proteomes" id="UP001165289"/>
    </source>
</evidence>
<dbReference type="PANTHER" id="PTHR33663">
    <property type="entry name" value="COILED-COIL DOMAIN-CONTAINING PROTEIN 177"/>
    <property type="match status" value="1"/>
</dbReference>
<feature type="compositionally biased region" description="Polar residues" evidence="2">
    <location>
        <begin position="141"/>
        <end position="152"/>
    </location>
</feature>
<accession>A0AAV7JRW8</accession>